<evidence type="ECO:0000256" key="1">
    <source>
        <dbReference type="SAM" id="MobiDB-lite"/>
    </source>
</evidence>
<name>A0A918ZU59_9ACTN</name>
<dbReference type="AlphaFoldDB" id="A0A918ZU59"/>
<comment type="caution">
    <text evidence="2">The sequence shown here is derived from an EMBL/GenBank/DDBJ whole genome shotgun (WGS) entry which is preliminary data.</text>
</comment>
<feature type="region of interest" description="Disordered" evidence="1">
    <location>
        <begin position="71"/>
        <end position="116"/>
    </location>
</feature>
<organism evidence="2 3">
    <name type="scientific">Streptomyces capitiformicae</name>
    <dbReference type="NCBI Taxonomy" id="2014920"/>
    <lineage>
        <taxon>Bacteria</taxon>
        <taxon>Bacillati</taxon>
        <taxon>Actinomycetota</taxon>
        <taxon>Actinomycetes</taxon>
        <taxon>Kitasatosporales</taxon>
        <taxon>Streptomycetaceae</taxon>
        <taxon>Streptomyces</taxon>
    </lineage>
</organism>
<reference evidence="2" key="2">
    <citation type="submission" date="2020-09" db="EMBL/GenBank/DDBJ databases">
        <authorList>
            <person name="Sun Q."/>
            <person name="Zhou Y."/>
        </authorList>
    </citation>
    <scope>NUCLEOTIDE SEQUENCE</scope>
    <source>
        <strain evidence="2">CGMCC 4.7403</strain>
    </source>
</reference>
<dbReference type="EMBL" id="BNAT01000070">
    <property type="protein sequence ID" value="GHE68345.1"/>
    <property type="molecule type" value="Genomic_DNA"/>
</dbReference>
<sequence length="116" mass="11990">MSSFAATLYVTVAYAVEPSWLTAWAWNGSTAFVTCEPSASSATACSIASLFSVAVTFSPLGATNTTRAVAPSAVTPGKRSSSRSNAFWDSMPGMENSSSEAPGALRAPKPTAPTRY</sequence>
<proteinExistence type="predicted"/>
<reference evidence="2" key="1">
    <citation type="journal article" date="2014" name="Int. J. Syst. Evol. Microbiol.">
        <title>Complete genome sequence of Corynebacterium casei LMG S-19264T (=DSM 44701T), isolated from a smear-ripened cheese.</title>
        <authorList>
            <consortium name="US DOE Joint Genome Institute (JGI-PGF)"/>
            <person name="Walter F."/>
            <person name="Albersmeier A."/>
            <person name="Kalinowski J."/>
            <person name="Ruckert C."/>
        </authorList>
    </citation>
    <scope>NUCLEOTIDE SEQUENCE</scope>
    <source>
        <strain evidence="2">CGMCC 4.7403</strain>
    </source>
</reference>
<evidence type="ECO:0000313" key="3">
    <source>
        <dbReference type="Proteomes" id="UP000603227"/>
    </source>
</evidence>
<evidence type="ECO:0000313" key="2">
    <source>
        <dbReference type="EMBL" id="GHE68345.1"/>
    </source>
</evidence>
<dbReference type="Proteomes" id="UP000603227">
    <property type="component" value="Unassembled WGS sequence"/>
</dbReference>
<gene>
    <name evidence="2" type="ORF">GCM10017771_92020</name>
</gene>
<feature type="compositionally biased region" description="Polar residues" evidence="1">
    <location>
        <begin position="78"/>
        <end position="87"/>
    </location>
</feature>
<accession>A0A918ZU59</accession>
<protein>
    <submittedName>
        <fullName evidence="2">Uncharacterized protein</fullName>
    </submittedName>
</protein>
<keyword evidence="3" id="KW-1185">Reference proteome</keyword>